<dbReference type="PANTHER" id="PTHR43298">
    <property type="entry name" value="MULTIDRUG RESISTANCE PROTEIN NORM-RELATED"/>
    <property type="match status" value="1"/>
</dbReference>
<dbReference type="GO" id="GO:0005886">
    <property type="term" value="C:plasma membrane"/>
    <property type="evidence" value="ECO:0007669"/>
    <property type="project" value="TreeGrafter"/>
</dbReference>
<sequence length="114" mass="12014">MTETQDTITEGRLSRPLFKLAWPIVITQLLQVAYNITDTILLGRVSAPAVGALSVALPVSILIISISGGFTVAGSTLVAQYIGAIGARLWFTRGTWKQAVISEPTPASGSSVED</sequence>
<evidence type="ECO:0000313" key="3">
    <source>
        <dbReference type="EMBL" id="SIQ68556.1"/>
    </source>
</evidence>
<dbReference type="GO" id="GO:0042910">
    <property type="term" value="F:xenobiotic transmembrane transporter activity"/>
    <property type="evidence" value="ECO:0007669"/>
    <property type="project" value="InterPro"/>
</dbReference>
<dbReference type="EMBL" id="FTNO01000001">
    <property type="protein sequence ID" value="SIQ68556.1"/>
    <property type="molecule type" value="Genomic_DNA"/>
</dbReference>
<dbReference type="GO" id="GO:0015297">
    <property type="term" value="F:antiporter activity"/>
    <property type="evidence" value="ECO:0007669"/>
    <property type="project" value="InterPro"/>
</dbReference>
<protein>
    <submittedName>
        <fullName evidence="3">MatE protein</fullName>
    </submittedName>
</protein>
<dbReference type="Pfam" id="PF01554">
    <property type="entry name" value="MatE"/>
    <property type="match status" value="1"/>
</dbReference>
<accession>A0A1N6UTK8</accession>
<dbReference type="PANTHER" id="PTHR43298:SF2">
    <property type="entry name" value="FMN_FAD EXPORTER YEEO-RELATED"/>
    <property type="match status" value="1"/>
</dbReference>
<organism evidence="3 4">
    <name type="scientific">Haladaptatus litoreus</name>
    <dbReference type="NCBI Taxonomy" id="553468"/>
    <lineage>
        <taxon>Archaea</taxon>
        <taxon>Methanobacteriati</taxon>
        <taxon>Methanobacteriota</taxon>
        <taxon>Stenosarchaea group</taxon>
        <taxon>Halobacteria</taxon>
        <taxon>Halobacteriales</taxon>
        <taxon>Haladaptataceae</taxon>
        <taxon>Haladaptatus</taxon>
    </lineage>
</organism>
<keyword evidence="4" id="KW-1185">Reference proteome</keyword>
<evidence type="ECO:0000256" key="1">
    <source>
        <dbReference type="ARBA" id="ARBA00022448"/>
    </source>
</evidence>
<keyword evidence="1" id="KW-0813">Transport</keyword>
<proteinExistence type="predicted"/>
<evidence type="ECO:0000256" key="2">
    <source>
        <dbReference type="SAM" id="Phobius"/>
    </source>
</evidence>
<evidence type="ECO:0000313" key="4">
    <source>
        <dbReference type="Proteomes" id="UP000186914"/>
    </source>
</evidence>
<feature type="transmembrane region" description="Helical" evidence="2">
    <location>
        <begin position="20"/>
        <end position="37"/>
    </location>
</feature>
<name>A0A1N6UTK8_9EURY</name>
<keyword evidence="2" id="KW-0472">Membrane</keyword>
<dbReference type="InterPro" id="IPR002528">
    <property type="entry name" value="MATE_fam"/>
</dbReference>
<dbReference type="Proteomes" id="UP000186914">
    <property type="component" value="Unassembled WGS sequence"/>
</dbReference>
<reference evidence="4" key="1">
    <citation type="submission" date="2017-01" db="EMBL/GenBank/DDBJ databases">
        <authorList>
            <person name="Varghese N."/>
            <person name="Submissions S."/>
        </authorList>
    </citation>
    <scope>NUCLEOTIDE SEQUENCE [LARGE SCALE GENOMIC DNA]</scope>
    <source>
        <strain evidence="4">CGMCC 1.7737</strain>
    </source>
</reference>
<dbReference type="InterPro" id="IPR050222">
    <property type="entry name" value="MATE_MdtK"/>
</dbReference>
<keyword evidence="2" id="KW-1133">Transmembrane helix</keyword>
<dbReference type="AlphaFoldDB" id="A0A1N6UTK8"/>
<keyword evidence="2" id="KW-0812">Transmembrane</keyword>
<gene>
    <name evidence="3" type="ORF">SAMN05421858_0078</name>
</gene>